<gene>
    <name evidence="1" type="ORF">LCGC14_0644060</name>
</gene>
<dbReference type="EMBL" id="LAZR01001173">
    <property type="protein sequence ID" value="KKN49307.1"/>
    <property type="molecule type" value="Genomic_DNA"/>
</dbReference>
<protein>
    <submittedName>
        <fullName evidence="1">Uncharacterized protein</fullName>
    </submittedName>
</protein>
<reference evidence="1" key="1">
    <citation type="journal article" date="2015" name="Nature">
        <title>Complex archaea that bridge the gap between prokaryotes and eukaryotes.</title>
        <authorList>
            <person name="Spang A."/>
            <person name="Saw J.H."/>
            <person name="Jorgensen S.L."/>
            <person name="Zaremba-Niedzwiedzka K."/>
            <person name="Martijn J."/>
            <person name="Lind A.E."/>
            <person name="van Eijk R."/>
            <person name="Schleper C."/>
            <person name="Guy L."/>
            <person name="Ettema T.J."/>
        </authorList>
    </citation>
    <scope>NUCLEOTIDE SEQUENCE</scope>
</reference>
<evidence type="ECO:0000313" key="1">
    <source>
        <dbReference type="EMBL" id="KKN49307.1"/>
    </source>
</evidence>
<accession>A0A0F9RHV8</accession>
<sequence>MSYDGNSETRGYLLGISTGWGQAADFLLDR</sequence>
<dbReference type="AlphaFoldDB" id="A0A0F9RHV8"/>
<proteinExistence type="predicted"/>
<name>A0A0F9RHV8_9ZZZZ</name>
<comment type="caution">
    <text evidence="1">The sequence shown here is derived from an EMBL/GenBank/DDBJ whole genome shotgun (WGS) entry which is preliminary data.</text>
</comment>
<organism evidence="1">
    <name type="scientific">marine sediment metagenome</name>
    <dbReference type="NCBI Taxonomy" id="412755"/>
    <lineage>
        <taxon>unclassified sequences</taxon>
        <taxon>metagenomes</taxon>
        <taxon>ecological metagenomes</taxon>
    </lineage>
</organism>